<evidence type="ECO:0000313" key="1">
    <source>
        <dbReference type="EMBL" id="MDQ8195019.1"/>
    </source>
</evidence>
<dbReference type="InterPro" id="IPR047698">
    <property type="entry name" value="ArsF-like"/>
</dbReference>
<dbReference type="Proteomes" id="UP001243717">
    <property type="component" value="Unassembled WGS sequence"/>
</dbReference>
<proteinExistence type="predicted"/>
<sequence>MKRILQSLLLLLVLLGIGAGIYQKLQPAPSVSPEPTVTAAEDAVASAPVRSERITVTYFTSDVRCISCKKIEALTRETLNERFADALADGALVFETHNIDRPENKHYVEDYELSFKTVVIAKESADSKQVRWQRMDDVWTYLNEPESFKDYLDAGIREVLPKTI</sequence>
<dbReference type="NCBIfam" id="NF040494">
    <property type="entry name" value="nitrored_ArsF"/>
    <property type="match status" value="1"/>
</dbReference>
<comment type="caution">
    <text evidence="1">The sequence shown here is derived from an EMBL/GenBank/DDBJ whole genome shotgun (WGS) entry which is preliminary data.</text>
</comment>
<reference evidence="1 2" key="1">
    <citation type="submission" date="2023-04" db="EMBL/GenBank/DDBJ databases">
        <title>A novel bacteria isolated from coastal sediment.</title>
        <authorList>
            <person name="Liu X.-J."/>
            <person name="Du Z.-J."/>
        </authorList>
    </citation>
    <scope>NUCLEOTIDE SEQUENCE [LARGE SCALE GENOMIC DNA]</scope>
    <source>
        <strain evidence="1 2">SDUM461004</strain>
    </source>
</reference>
<accession>A0ABU1AK46</accession>
<name>A0ABU1AK46_9BACT</name>
<dbReference type="RefSeq" id="WP_308985480.1">
    <property type="nucleotide sequence ID" value="NZ_JARXIC010000017.1"/>
</dbReference>
<evidence type="ECO:0000313" key="2">
    <source>
        <dbReference type="Proteomes" id="UP001243717"/>
    </source>
</evidence>
<dbReference type="EMBL" id="JARXIC010000017">
    <property type="protein sequence ID" value="MDQ8195019.1"/>
    <property type="molecule type" value="Genomic_DNA"/>
</dbReference>
<protein>
    <submittedName>
        <fullName evidence="1">Nitrophenyl compound nitroreductase subunit ArsF family protein</fullName>
    </submittedName>
</protein>
<keyword evidence="2" id="KW-1185">Reference proteome</keyword>
<organism evidence="1 2">
    <name type="scientific">Thalassobacterium sedimentorum</name>
    <dbReference type="NCBI Taxonomy" id="3041258"/>
    <lineage>
        <taxon>Bacteria</taxon>
        <taxon>Pseudomonadati</taxon>
        <taxon>Verrucomicrobiota</taxon>
        <taxon>Opitutia</taxon>
        <taxon>Puniceicoccales</taxon>
        <taxon>Coraliomargaritaceae</taxon>
        <taxon>Thalassobacterium</taxon>
    </lineage>
</organism>
<gene>
    <name evidence="1" type="ORF">QEH59_11320</name>
</gene>